<dbReference type="Pfam" id="PF13977">
    <property type="entry name" value="TetR_C_6"/>
    <property type="match status" value="1"/>
</dbReference>
<dbReference type="KEGG" id="caul:KCG34_21380"/>
<dbReference type="InterPro" id="IPR050109">
    <property type="entry name" value="HTH-type_TetR-like_transc_reg"/>
</dbReference>
<dbReference type="Proteomes" id="UP000676409">
    <property type="component" value="Chromosome"/>
</dbReference>
<dbReference type="SUPFAM" id="SSF48498">
    <property type="entry name" value="Tetracyclin repressor-like, C-terminal domain"/>
    <property type="match status" value="1"/>
</dbReference>
<dbReference type="SUPFAM" id="SSF46689">
    <property type="entry name" value="Homeodomain-like"/>
    <property type="match status" value="1"/>
</dbReference>
<evidence type="ECO:0000256" key="3">
    <source>
        <dbReference type="ARBA" id="ARBA00023125"/>
    </source>
</evidence>
<dbReference type="RefSeq" id="WP_211937626.1">
    <property type="nucleotide sequence ID" value="NZ_CP073078.1"/>
</dbReference>
<dbReference type="PANTHER" id="PTHR30055:SF234">
    <property type="entry name" value="HTH-TYPE TRANSCRIPTIONAL REGULATOR BETI"/>
    <property type="match status" value="1"/>
</dbReference>
<evidence type="ECO:0000256" key="1">
    <source>
        <dbReference type="ARBA" id="ARBA00022491"/>
    </source>
</evidence>
<evidence type="ECO:0000256" key="6">
    <source>
        <dbReference type="SAM" id="MobiDB-lite"/>
    </source>
</evidence>
<feature type="DNA-binding region" description="H-T-H motif" evidence="5">
    <location>
        <begin position="44"/>
        <end position="63"/>
    </location>
</feature>
<accession>A0A975FYK9</accession>
<evidence type="ECO:0000259" key="7">
    <source>
        <dbReference type="PROSITE" id="PS50977"/>
    </source>
</evidence>
<evidence type="ECO:0000313" key="9">
    <source>
        <dbReference type="Proteomes" id="UP000676409"/>
    </source>
</evidence>
<reference evidence="8" key="1">
    <citation type="submission" date="2021-04" db="EMBL/GenBank/DDBJ databases">
        <title>The complete genome sequence of Caulobacter sp. S6.</title>
        <authorList>
            <person name="Tang Y."/>
            <person name="Ouyang W."/>
            <person name="Liu Q."/>
            <person name="Huang B."/>
            <person name="Guo Z."/>
            <person name="Lei P."/>
        </authorList>
    </citation>
    <scope>NUCLEOTIDE SEQUENCE</scope>
    <source>
        <strain evidence="8">S6</strain>
    </source>
</reference>
<keyword evidence="9" id="KW-1185">Reference proteome</keyword>
<evidence type="ECO:0000256" key="5">
    <source>
        <dbReference type="PROSITE-ProRule" id="PRU00335"/>
    </source>
</evidence>
<dbReference type="InterPro" id="IPR009057">
    <property type="entry name" value="Homeodomain-like_sf"/>
</dbReference>
<feature type="domain" description="HTH tetR-type" evidence="7">
    <location>
        <begin position="21"/>
        <end position="81"/>
    </location>
</feature>
<evidence type="ECO:0000256" key="4">
    <source>
        <dbReference type="ARBA" id="ARBA00023163"/>
    </source>
</evidence>
<dbReference type="AlphaFoldDB" id="A0A975FYK9"/>
<dbReference type="PROSITE" id="PS50977">
    <property type="entry name" value="HTH_TETR_2"/>
    <property type="match status" value="1"/>
</dbReference>
<evidence type="ECO:0000313" key="8">
    <source>
        <dbReference type="EMBL" id="QUD87574.1"/>
    </source>
</evidence>
<feature type="region of interest" description="Disordered" evidence="6">
    <location>
        <begin position="1"/>
        <end position="22"/>
    </location>
</feature>
<keyword evidence="3 5" id="KW-0238">DNA-binding</keyword>
<proteinExistence type="predicted"/>
<protein>
    <submittedName>
        <fullName evidence="8">TetR/AcrR family transcriptional regulator</fullName>
    </submittedName>
</protein>
<evidence type="ECO:0000256" key="2">
    <source>
        <dbReference type="ARBA" id="ARBA00023015"/>
    </source>
</evidence>
<dbReference type="GO" id="GO:0000976">
    <property type="term" value="F:transcription cis-regulatory region binding"/>
    <property type="evidence" value="ECO:0007669"/>
    <property type="project" value="TreeGrafter"/>
</dbReference>
<dbReference type="InterPro" id="IPR001647">
    <property type="entry name" value="HTH_TetR"/>
</dbReference>
<gene>
    <name evidence="8" type="ORF">KCG34_21380</name>
</gene>
<dbReference type="InterPro" id="IPR039538">
    <property type="entry name" value="BetI_C"/>
</dbReference>
<dbReference type="Gene3D" id="1.10.357.10">
    <property type="entry name" value="Tetracycline Repressor, domain 2"/>
    <property type="match status" value="1"/>
</dbReference>
<sequence length="221" mass="23677">MSTTAAPPPVSQRRSQAERRDESERLLVEATLKVVAEQGVSAATFEEIGRAAGYSRGLATQKFGSKAGLAEAVIAYLHRAREAVLEADHVGEMPAFEAIAYYVESHLRSLSLAADGRAYFMLLGAAVADANAQRPAFAASHDRVRVWLRSQLERGQASGDIRADVDPDAGALMIGSLMLGLSIQWLIDPGMDLEPIRRTTIQTLRQSLLAAGGTTSVAKES</sequence>
<dbReference type="GO" id="GO:0003700">
    <property type="term" value="F:DNA-binding transcription factor activity"/>
    <property type="evidence" value="ECO:0007669"/>
    <property type="project" value="TreeGrafter"/>
</dbReference>
<dbReference type="InterPro" id="IPR036271">
    <property type="entry name" value="Tet_transcr_reg_TetR-rel_C_sf"/>
</dbReference>
<dbReference type="Pfam" id="PF00440">
    <property type="entry name" value="TetR_N"/>
    <property type="match status" value="1"/>
</dbReference>
<dbReference type="EMBL" id="CP073078">
    <property type="protein sequence ID" value="QUD87574.1"/>
    <property type="molecule type" value="Genomic_DNA"/>
</dbReference>
<organism evidence="8 9">
    <name type="scientific">Phenylobacterium montanum</name>
    <dbReference type="NCBI Taxonomy" id="2823693"/>
    <lineage>
        <taxon>Bacteria</taxon>
        <taxon>Pseudomonadati</taxon>
        <taxon>Pseudomonadota</taxon>
        <taxon>Alphaproteobacteria</taxon>
        <taxon>Caulobacterales</taxon>
        <taxon>Caulobacteraceae</taxon>
        <taxon>Phenylobacterium</taxon>
    </lineage>
</organism>
<feature type="compositionally biased region" description="Pro residues" evidence="6">
    <location>
        <begin position="1"/>
        <end position="10"/>
    </location>
</feature>
<name>A0A975FYK9_9CAUL</name>
<dbReference type="PANTHER" id="PTHR30055">
    <property type="entry name" value="HTH-TYPE TRANSCRIPTIONAL REGULATOR RUTR"/>
    <property type="match status" value="1"/>
</dbReference>
<keyword evidence="2" id="KW-0805">Transcription regulation</keyword>
<keyword evidence="4" id="KW-0804">Transcription</keyword>
<keyword evidence="1" id="KW-0678">Repressor</keyword>